<evidence type="ECO:0000313" key="3">
    <source>
        <dbReference type="Proteomes" id="UP000317646"/>
    </source>
</evidence>
<proteinExistence type="predicted"/>
<evidence type="ECO:0000256" key="1">
    <source>
        <dbReference type="SAM" id="MobiDB-lite"/>
    </source>
</evidence>
<reference evidence="2 3" key="1">
    <citation type="journal article" date="2019" name="Environ. Microbiol.">
        <title>Species interactions and distinct microbial communities in high Arctic permafrost affected cryosols are associated with the CH4 and CO2 gas fluxes.</title>
        <authorList>
            <person name="Altshuler I."/>
            <person name="Hamel J."/>
            <person name="Turney S."/>
            <person name="Magnuson E."/>
            <person name="Levesque R."/>
            <person name="Greer C."/>
            <person name="Whyte L.G."/>
        </authorList>
    </citation>
    <scope>NUCLEOTIDE SEQUENCE [LARGE SCALE GENOMIC DNA]</scope>
    <source>
        <strain evidence="2 3">S9.2P</strain>
    </source>
</reference>
<dbReference type="RefSeq" id="WP_140469661.1">
    <property type="nucleotide sequence ID" value="NZ_RCYZ01000016.1"/>
</dbReference>
<gene>
    <name evidence="2" type="ORF">EAH73_22290</name>
</gene>
<feature type="region of interest" description="Disordered" evidence="1">
    <location>
        <begin position="32"/>
        <end position="61"/>
    </location>
</feature>
<feature type="compositionally biased region" description="Low complexity" evidence="1">
    <location>
        <begin position="32"/>
        <end position="43"/>
    </location>
</feature>
<sequence length="77" mass="8050">MKKRALVKSTPVVLPSIPPIIATPALATKAHGGPPRYGDYGYPPAAPALPAPNHRAEGGNAYDLSHEQTGLYAPTYS</sequence>
<dbReference type="EMBL" id="RCYZ01000016">
    <property type="protein sequence ID" value="TPG58435.1"/>
    <property type="molecule type" value="Genomic_DNA"/>
</dbReference>
<name>A0A502G8U3_9BACT</name>
<keyword evidence="3" id="KW-1185">Reference proteome</keyword>
<evidence type="ECO:0000313" key="2">
    <source>
        <dbReference type="EMBL" id="TPG58435.1"/>
    </source>
</evidence>
<comment type="caution">
    <text evidence="2">The sequence shown here is derived from an EMBL/GenBank/DDBJ whole genome shotgun (WGS) entry which is preliminary data.</text>
</comment>
<accession>A0A502G8U3</accession>
<dbReference type="Proteomes" id="UP000317646">
    <property type="component" value="Unassembled WGS sequence"/>
</dbReference>
<protein>
    <submittedName>
        <fullName evidence="2">Uncharacterized protein</fullName>
    </submittedName>
</protein>
<dbReference type="AlphaFoldDB" id="A0A502G8U3"/>
<organism evidence="2 3">
    <name type="scientific">Hymenobacter nivis</name>
    <dbReference type="NCBI Taxonomy" id="1850093"/>
    <lineage>
        <taxon>Bacteria</taxon>
        <taxon>Pseudomonadati</taxon>
        <taxon>Bacteroidota</taxon>
        <taxon>Cytophagia</taxon>
        <taxon>Cytophagales</taxon>
        <taxon>Hymenobacteraceae</taxon>
        <taxon>Hymenobacter</taxon>
    </lineage>
</organism>